<dbReference type="RefSeq" id="WP_143782969.1">
    <property type="nucleotide sequence ID" value="NZ_CP041616.1"/>
</dbReference>
<evidence type="ECO:0000313" key="5">
    <source>
        <dbReference type="Proteomes" id="UP000315395"/>
    </source>
</evidence>
<dbReference type="InterPro" id="IPR038765">
    <property type="entry name" value="Papain-like_cys_pep_sf"/>
</dbReference>
<dbReference type="PROSITE" id="PS00639">
    <property type="entry name" value="THIOL_PROTEASE_HIS"/>
    <property type="match status" value="1"/>
</dbReference>
<evidence type="ECO:0000256" key="1">
    <source>
        <dbReference type="ARBA" id="ARBA00008455"/>
    </source>
</evidence>
<evidence type="ECO:0000256" key="2">
    <source>
        <dbReference type="ARBA" id="ARBA00023157"/>
    </source>
</evidence>
<comment type="similarity">
    <text evidence="1">Belongs to the peptidase C1 family.</text>
</comment>
<dbReference type="InterPro" id="IPR025661">
    <property type="entry name" value="Pept_asp_AS"/>
</dbReference>
<reference evidence="4 5" key="1">
    <citation type="submission" date="2019-07" db="EMBL/GenBank/DDBJ databases">
        <title>complete genome sequencing of Ornithinimicrobium sp. H23M54.</title>
        <authorList>
            <person name="Bae J.-W."/>
            <person name="Lee S.-Y."/>
        </authorList>
    </citation>
    <scope>NUCLEOTIDE SEQUENCE [LARGE SCALE GENOMIC DNA]</scope>
    <source>
        <strain evidence="4 5">H23M54</strain>
    </source>
</reference>
<sequence>MTDKPQRSLDLQVLDAALKSSEESWEWGYTTMTGMEEDERTLRLGVPPRPELEGTESAAAASAQAASGDGVAAPASFDVRSAGGVNYDTAVKDQGSCGSCVAFGVAGAMEVVFRYSRRTTTALDLSEAHLFYVYGRSEGRTCGNGWWPDRALPHAQNTGVAFEDMYPYSAGDQDGNSNLNAGWTSRHAKVTGWANITGNAGLMKERISTYGAVTACLNIYQDFFSYRSGIYRHVSGSLAGGHCVTLIGYDDAQGCWIARNSWGAGWGDGGYFRIAYGECGIESYQTCSVHGVAVKAWLPNQTVLGLWSNEYDANMWAYGSQRGWLKLDGGVPATGHGMLSELAAAKALGTPVGLFEDNGSVKQIYAW</sequence>
<name>A0A516G9U0_9MICO</name>
<dbReference type="GO" id="GO:0008234">
    <property type="term" value="F:cysteine-type peptidase activity"/>
    <property type="evidence" value="ECO:0007669"/>
    <property type="project" value="InterPro"/>
</dbReference>
<keyword evidence="2" id="KW-1015">Disulfide bond</keyword>
<feature type="domain" description="Peptidase C1A papain C-terminal" evidence="3">
    <location>
        <begin position="73"/>
        <end position="289"/>
    </location>
</feature>
<dbReference type="SUPFAM" id="SSF54001">
    <property type="entry name" value="Cysteine proteinases"/>
    <property type="match status" value="1"/>
</dbReference>
<dbReference type="PROSITE" id="PS00640">
    <property type="entry name" value="THIOL_PROTEASE_ASN"/>
    <property type="match status" value="1"/>
</dbReference>
<proteinExistence type="inferred from homology"/>
<gene>
    <name evidence="4" type="ORF">FNH13_07985</name>
</gene>
<dbReference type="PANTHER" id="PTHR12411">
    <property type="entry name" value="CYSTEINE PROTEASE FAMILY C1-RELATED"/>
    <property type="match status" value="1"/>
</dbReference>
<protein>
    <submittedName>
        <fullName evidence="4">Peptidase</fullName>
    </submittedName>
</protein>
<accession>A0A516G9U0</accession>
<dbReference type="InterPro" id="IPR000668">
    <property type="entry name" value="Peptidase_C1A_C"/>
</dbReference>
<dbReference type="Proteomes" id="UP000315395">
    <property type="component" value="Chromosome"/>
</dbReference>
<dbReference type="Pfam" id="PF00112">
    <property type="entry name" value="Peptidase_C1"/>
    <property type="match status" value="1"/>
</dbReference>
<dbReference type="AlphaFoldDB" id="A0A516G9U0"/>
<evidence type="ECO:0000259" key="3">
    <source>
        <dbReference type="SMART" id="SM00645"/>
    </source>
</evidence>
<dbReference type="InterPro" id="IPR025660">
    <property type="entry name" value="Pept_his_AS"/>
</dbReference>
<dbReference type="GO" id="GO:0006508">
    <property type="term" value="P:proteolysis"/>
    <property type="evidence" value="ECO:0007669"/>
    <property type="project" value="InterPro"/>
</dbReference>
<evidence type="ECO:0000313" key="4">
    <source>
        <dbReference type="EMBL" id="QDO88294.1"/>
    </source>
</evidence>
<dbReference type="Gene3D" id="3.90.70.10">
    <property type="entry name" value="Cysteine proteinases"/>
    <property type="match status" value="1"/>
</dbReference>
<organism evidence="4 5">
    <name type="scientific">Ornithinimicrobium ciconiae</name>
    <dbReference type="NCBI Taxonomy" id="2594265"/>
    <lineage>
        <taxon>Bacteria</taxon>
        <taxon>Bacillati</taxon>
        <taxon>Actinomycetota</taxon>
        <taxon>Actinomycetes</taxon>
        <taxon>Micrococcales</taxon>
        <taxon>Ornithinimicrobiaceae</taxon>
        <taxon>Ornithinimicrobium</taxon>
    </lineage>
</organism>
<keyword evidence="5" id="KW-1185">Reference proteome</keyword>
<dbReference type="OrthoDB" id="5289073at2"/>
<dbReference type="SMART" id="SM00645">
    <property type="entry name" value="Pept_C1"/>
    <property type="match status" value="1"/>
</dbReference>
<dbReference type="KEGG" id="orz:FNH13_07985"/>
<dbReference type="InterPro" id="IPR039417">
    <property type="entry name" value="Peptidase_C1A_papain-like"/>
</dbReference>
<dbReference type="EMBL" id="CP041616">
    <property type="protein sequence ID" value="QDO88294.1"/>
    <property type="molecule type" value="Genomic_DNA"/>
</dbReference>
<dbReference type="InterPro" id="IPR013128">
    <property type="entry name" value="Peptidase_C1A"/>
</dbReference>
<dbReference type="CDD" id="cd02248">
    <property type="entry name" value="Peptidase_C1A"/>
    <property type="match status" value="1"/>
</dbReference>